<gene>
    <name evidence="5" type="ORF">BS411_04215</name>
</gene>
<dbReference type="Gene3D" id="1.10.443.10">
    <property type="entry name" value="Intergrase catalytic core"/>
    <property type="match status" value="1"/>
</dbReference>
<accession>A0A2T7B8W6</accession>
<dbReference type="InterPro" id="IPR050090">
    <property type="entry name" value="Tyrosine_recombinase_XerCD"/>
</dbReference>
<organism evidence="5">
    <name type="scientific">Cronobacter turicensis</name>
    <dbReference type="NCBI Taxonomy" id="413502"/>
    <lineage>
        <taxon>Bacteria</taxon>
        <taxon>Pseudomonadati</taxon>
        <taxon>Pseudomonadota</taxon>
        <taxon>Gammaproteobacteria</taxon>
        <taxon>Enterobacterales</taxon>
        <taxon>Enterobacteriaceae</taxon>
        <taxon>Cronobacter</taxon>
    </lineage>
</organism>
<dbReference type="EMBL" id="MSAG01000005">
    <property type="protein sequence ID" value="PUX25448.1"/>
    <property type="molecule type" value="Genomic_DNA"/>
</dbReference>
<evidence type="ECO:0000256" key="1">
    <source>
        <dbReference type="ARBA" id="ARBA00008857"/>
    </source>
</evidence>
<evidence type="ECO:0008006" key="6">
    <source>
        <dbReference type="Google" id="ProtNLM"/>
    </source>
</evidence>
<dbReference type="GO" id="GO:0006310">
    <property type="term" value="P:DNA recombination"/>
    <property type="evidence" value="ECO:0007669"/>
    <property type="project" value="UniProtKB-KW"/>
</dbReference>
<dbReference type="InterPro" id="IPR010998">
    <property type="entry name" value="Integrase_recombinase_N"/>
</dbReference>
<dbReference type="PANTHER" id="PTHR30349:SF41">
    <property type="entry name" value="INTEGRASE_RECOMBINASE PROTEIN MJ0367-RELATED"/>
    <property type="match status" value="1"/>
</dbReference>
<dbReference type="InterPro" id="IPR011010">
    <property type="entry name" value="DNA_brk_join_enz"/>
</dbReference>
<dbReference type="PANTHER" id="PTHR30349">
    <property type="entry name" value="PHAGE INTEGRASE-RELATED"/>
    <property type="match status" value="1"/>
</dbReference>
<dbReference type="GO" id="GO:0015074">
    <property type="term" value="P:DNA integration"/>
    <property type="evidence" value="ECO:0007669"/>
    <property type="project" value="UniProtKB-KW"/>
</dbReference>
<dbReference type="InterPro" id="IPR013762">
    <property type="entry name" value="Integrase-like_cat_sf"/>
</dbReference>
<dbReference type="RefSeq" id="WP_075197616.1">
    <property type="nucleotide sequence ID" value="NZ_CP187984.1"/>
</dbReference>
<dbReference type="AlphaFoldDB" id="A0A2T7B8W6"/>
<comment type="caution">
    <text evidence="5">The sequence shown here is derived from an EMBL/GenBank/DDBJ whole genome shotgun (WGS) entry which is preliminary data.</text>
</comment>
<evidence type="ECO:0000256" key="4">
    <source>
        <dbReference type="ARBA" id="ARBA00023172"/>
    </source>
</evidence>
<proteinExistence type="inferred from homology"/>
<sequence length="567" mass="64896">MTSNSIPHYLYKRNHTWWFRKRFVSQGNAIEYRLSLQTASFQRARLLALRLQTLCQQLVASLGAPKKQKNGVMEKSAQEQIRAKLRAKIAEWTAEETEHWFCGATRNEGDLNDYLETLDMVVSDLKERIAYDDKPSLHRVEASAVLDELPHLKATLSEYDYQVIARMVAQAKVKSLQDTRAIILGGDADWLTTSPVSSQGTSRSDVHFLSDMISKYQAENASKEHSQKSQDKYAHSLALTFSFFGNVPISEISLSSGREFRELLASLPEKLKTKEMLETPLLELISKKKATKTIATATANDHLEKVRRFFQWMLDTGYLPDDNPIPKEPLPEPKQSNKAARHAISDEDAVKVFNHQIFTEHRGLVTKKIQHPHHFWLPLLCLFTGIRPNEACLLYVDDIELVGKAWCIRIDKRFDEQKLKTPNALRYIPLHKCLLEIGFVKYVHDLRSLVGGNSRLFPEIKAIKGYHSHKPGEWFNRNIRDKQGLDPSSTLYTFRHAFRDKLVMLNATDEYLNRLMGHKGSPYGSSLLTDVTCMKELIDRIDFAGIVQGIKPYANLQDFRNVAGRTK</sequence>
<evidence type="ECO:0000256" key="3">
    <source>
        <dbReference type="ARBA" id="ARBA00023125"/>
    </source>
</evidence>
<keyword evidence="4" id="KW-0233">DNA recombination</keyword>
<dbReference type="SUPFAM" id="SSF56349">
    <property type="entry name" value="DNA breaking-rejoining enzymes"/>
    <property type="match status" value="1"/>
</dbReference>
<evidence type="ECO:0000313" key="5">
    <source>
        <dbReference type="EMBL" id="PUX25448.1"/>
    </source>
</evidence>
<keyword evidence="3" id="KW-0238">DNA-binding</keyword>
<comment type="similarity">
    <text evidence="1">Belongs to the 'phage' integrase family.</text>
</comment>
<name>A0A2T7B8W6_9ENTR</name>
<keyword evidence="2" id="KW-0229">DNA integration</keyword>
<evidence type="ECO:0000256" key="2">
    <source>
        <dbReference type="ARBA" id="ARBA00022908"/>
    </source>
</evidence>
<dbReference type="GO" id="GO:0003677">
    <property type="term" value="F:DNA binding"/>
    <property type="evidence" value="ECO:0007669"/>
    <property type="project" value="UniProtKB-KW"/>
</dbReference>
<dbReference type="Gene3D" id="1.10.150.130">
    <property type="match status" value="1"/>
</dbReference>
<dbReference type="CDD" id="cd01184">
    <property type="entry name" value="INT_C_like_1"/>
    <property type="match status" value="1"/>
</dbReference>
<protein>
    <recommendedName>
        <fullName evidence="6">Tyr recombinase domain-containing protein</fullName>
    </recommendedName>
</protein>
<reference evidence="5" key="1">
    <citation type="submission" date="2016-12" db="EMBL/GenBank/DDBJ databases">
        <title>Analysis of the Molecular Diversity Among Cronobacter Species Isolated from Filth Flies Using a Pan Genomic DNA Microarray.</title>
        <authorList>
            <person name="Pava-Ripoll M."/>
            <person name="Tall B."/>
            <person name="Farber J."/>
            <person name="Fanning S."/>
            <person name="Lehner A."/>
            <person name="Stephan R."/>
            <person name="Pagotto F."/>
            <person name="Iverson C."/>
            <person name="Ziobro G."/>
            <person name="Miller A."/>
            <person name="Pearson R."/>
            <person name="Yan Q."/>
            <person name="Kim M."/>
            <person name="Jeong S."/>
            <person name="Park J."/>
            <person name="Jun S."/>
            <person name="Choi H."/>
            <person name="Chung T."/>
            <person name="Yoo Y."/>
            <person name="Park E."/>
            <person name="Hwang S."/>
            <person name="Lee B."/>
            <person name="Sathyamoorthy V."/>
            <person name="Carter L."/>
            <person name="Mammel M."/>
            <person name="Jackson S."/>
            <person name="Kothary M."/>
            <person name="Patel I."/>
            <person name="Grim C."/>
            <person name="Gopinath G."/>
            <person name="Gangiredla J."/>
            <person name="Chase H."/>
        </authorList>
    </citation>
    <scope>NUCLEOTIDE SEQUENCE [LARGE SCALE GENOMIC DNA]</scope>
    <source>
        <strain evidence="5">MOD1-Sh41s</strain>
    </source>
</reference>